<dbReference type="PANTHER" id="PTHR34921">
    <property type="entry name" value="MEIOTIC RECOMBINATION PROTEIN REC114"/>
    <property type="match status" value="1"/>
</dbReference>
<dbReference type="PANTHER" id="PTHR34921:SF1">
    <property type="entry name" value="MEIOTIC RECOMBINATION PROTEIN REC114"/>
    <property type="match status" value="1"/>
</dbReference>
<feature type="region of interest" description="Disordered" evidence="1">
    <location>
        <begin position="123"/>
        <end position="150"/>
    </location>
</feature>
<dbReference type="InterPro" id="IPR029168">
    <property type="entry name" value="REC114L"/>
</dbReference>
<comment type="caution">
    <text evidence="2">The sequence shown here is derived from an EMBL/GenBank/DDBJ whole genome shotgun (WGS) entry which is preliminary data.</text>
</comment>
<dbReference type="OrthoDB" id="6479200at2759"/>
<feature type="compositionally biased region" description="Pro residues" evidence="1">
    <location>
        <begin position="130"/>
        <end position="140"/>
    </location>
</feature>
<reference evidence="2" key="1">
    <citation type="submission" date="2021-05" db="EMBL/GenBank/DDBJ databases">
        <authorList>
            <person name="Tigano A."/>
        </authorList>
    </citation>
    <scope>NUCLEOTIDE SEQUENCE</scope>
</reference>
<evidence type="ECO:0000313" key="3">
    <source>
        <dbReference type="Proteomes" id="UP000677803"/>
    </source>
</evidence>
<dbReference type="AlphaFoldDB" id="A0A8S4AHL8"/>
<dbReference type="EMBL" id="CAJRST010000001">
    <property type="protein sequence ID" value="CAG5852664.1"/>
    <property type="molecule type" value="Genomic_DNA"/>
</dbReference>
<organism evidence="2 3">
    <name type="scientific">Menidia menidia</name>
    <name type="common">Atlantic silverside</name>
    <dbReference type="NCBI Taxonomy" id="238744"/>
    <lineage>
        <taxon>Eukaryota</taxon>
        <taxon>Metazoa</taxon>
        <taxon>Chordata</taxon>
        <taxon>Craniata</taxon>
        <taxon>Vertebrata</taxon>
        <taxon>Euteleostomi</taxon>
        <taxon>Actinopterygii</taxon>
        <taxon>Neopterygii</taxon>
        <taxon>Teleostei</taxon>
        <taxon>Neoteleostei</taxon>
        <taxon>Acanthomorphata</taxon>
        <taxon>Ovalentaria</taxon>
        <taxon>Atherinomorphae</taxon>
        <taxon>Atheriniformes</taxon>
        <taxon>Atherinopsidae</taxon>
        <taxon>Menidiinae</taxon>
        <taxon>Menidia</taxon>
    </lineage>
</organism>
<name>A0A8S4AHL8_9TELE</name>
<dbReference type="Pfam" id="PF15165">
    <property type="entry name" value="REC114-like"/>
    <property type="match status" value="1"/>
</dbReference>
<gene>
    <name evidence="2" type="ORF">MMEN_LOCUS325</name>
</gene>
<dbReference type="Proteomes" id="UP000677803">
    <property type="component" value="Unassembled WGS sequence"/>
</dbReference>
<accession>A0A8S4AHL8</accession>
<evidence type="ECO:0000256" key="1">
    <source>
        <dbReference type="SAM" id="MobiDB-lite"/>
    </source>
</evidence>
<evidence type="ECO:0000313" key="2">
    <source>
        <dbReference type="EMBL" id="CAG5852664.1"/>
    </source>
</evidence>
<proteinExistence type="predicted"/>
<sequence>MASGKTWKLKRYGRFVPRSTETVGKPWKIFEEKGNKPEVVLTVLESGCLLIVQGQESLDTVPLLLNSLNVQQKSDNLMLRFTVKGETRMIRMQFDGSSRAEAINECLSAAEKLREYVPVTTLDDASTHPNQPPAEIPPPVTQQKTAGTEPEVVQGSVSIKSLAQHFLGENTLVLPQIYHDSSLAEGDLEAILRACLMDPSFHAFVEKIEGELRKLLEE</sequence>
<keyword evidence="3" id="KW-1185">Reference proteome</keyword>
<protein>
    <submittedName>
        <fullName evidence="2">(Atlantic silverside) hypothetical protein</fullName>
    </submittedName>
</protein>